<dbReference type="SUPFAM" id="SSF82199">
    <property type="entry name" value="SET domain"/>
    <property type="match status" value="1"/>
</dbReference>
<dbReference type="PROSITE" id="PS50280">
    <property type="entry name" value="SET"/>
    <property type="match status" value="1"/>
</dbReference>
<evidence type="ECO:0000259" key="1">
    <source>
        <dbReference type="PROSITE" id="PS50280"/>
    </source>
</evidence>
<comment type="caution">
    <text evidence="2">The sequence shown here is derived from an EMBL/GenBank/DDBJ whole genome shotgun (WGS) entry which is preliminary data.</text>
</comment>
<dbReference type="Pfam" id="PF00856">
    <property type="entry name" value="SET"/>
    <property type="match status" value="1"/>
</dbReference>
<organism evidence="2 3">
    <name type="scientific">Halocaridina rubra</name>
    <name type="common">Hawaiian red shrimp</name>
    <dbReference type="NCBI Taxonomy" id="373956"/>
    <lineage>
        <taxon>Eukaryota</taxon>
        <taxon>Metazoa</taxon>
        <taxon>Ecdysozoa</taxon>
        <taxon>Arthropoda</taxon>
        <taxon>Crustacea</taxon>
        <taxon>Multicrustacea</taxon>
        <taxon>Malacostraca</taxon>
        <taxon>Eumalacostraca</taxon>
        <taxon>Eucarida</taxon>
        <taxon>Decapoda</taxon>
        <taxon>Pleocyemata</taxon>
        <taxon>Caridea</taxon>
        <taxon>Atyoidea</taxon>
        <taxon>Atyidae</taxon>
        <taxon>Halocaridina</taxon>
    </lineage>
</organism>
<protein>
    <submittedName>
        <fullName evidence="2">SET and MYND domain-containing protein 3</fullName>
    </submittedName>
</protein>
<dbReference type="PANTHER" id="PTHR12197:SF251">
    <property type="entry name" value="EG:BACR7C10.4 PROTEIN"/>
    <property type="match status" value="1"/>
</dbReference>
<evidence type="ECO:0000313" key="3">
    <source>
        <dbReference type="Proteomes" id="UP001381693"/>
    </source>
</evidence>
<dbReference type="EMBL" id="JAXCGZ010004069">
    <property type="protein sequence ID" value="KAK7082329.1"/>
    <property type="molecule type" value="Genomic_DNA"/>
</dbReference>
<sequence>MENCVGTGLFQTASLVNHSCNPNAHYYTVGRRLILRALRPISPGEEVTMSYTRGFADLNLQERKFKLESFFVNCTCEACAYDWPKLHELPQYNFRCIRCGHHGKDFYICHICRKRQAAESSEKSAKEVVLKRWFVINKEVDSAMDRMRTIELKSKTEENVDVVDFQALSAISDLLHGHLMMPCQSLLILE</sequence>
<gene>
    <name evidence="2" type="primary">SMYD3_2</name>
    <name evidence="2" type="ORF">SK128_026723</name>
</gene>
<dbReference type="PANTHER" id="PTHR12197">
    <property type="entry name" value="HISTONE-LYSINE N-METHYLTRANSFERASE SMYD"/>
    <property type="match status" value="1"/>
</dbReference>
<dbReference type="GO" id="GO:0008757">
    <property type="term" value="F:S-adenosylmethionine-dependent methyltransferase activity"/>
    <property type="evidence" value="ECO:0007669"/>
    <property type="project" value="UniProtKB-ARBA"/>
</dbReference>
<dbReference type="Proteomes" id="UP001381693">
    <property type="component" value="Unassembled WGS sequence"/>
</dbReference>
<reference evidence="2 3" key="1">
    <citation type="submission" date="2023-11" db="EMBL/GenBank/DDBJ databases">
        <title>Halocaridina rubra genome assembly.</title>
        <authorList>
            <person name="Smith C."/>
        </authorList>
    </citation>
    <scope>NUCLEOTIDE SEQUENCE [LARGE SCALE GENOMIC DNA]</scope>
    <source>
        <strain evidence="2">EP-1</strain>
        <tissue evidence="2">Whole</tissue>
    </source>
</reference>
<proteinExistence type="predicted"/>
<evidence type="ECO:0000313" key="2">
    <source>
        <dbReference type="EMBL" id="KAK7082329.1"/>
    </source>
</evidence>
<dbReference type="GO" id="GO:0005634">
    <property type="term" value="C:nucleus"/>
    <property type="evidence" value="ECO:0007669"/>
    <property type="project" value="TreeGrafter"/>
</dbReference>
<dbReference type="GO" id="GO:0008276">
    <property type="term" value="F:protein methyltransferase activity"/>
    <property type="evidence" value="ECO:0007669"/>
    <property type="project" value="UniProtKB-ARBA"/>
</dbReference>
<dbReference type="InterPro" id="IPR001214">
    <property type="entry name" value="SET_dom"/>
</dbReference>
<dbReference type="InterPro" id="IPR050869">
    <property type="entry name" value="H3K4_H4K5_MeTrfase"/>
</dbReference>
<dbReference type="InterPro" id="IPR046341">
    <property type="entry name" value="SET_dom_sf"/>
</dbReference>
<dbReference type="Gene3D" id="2.170.270.10">
    <property type="entry name" value="SET domain"/>
    <property type="match status" value="1"/>
</dbReference>
<keyword evidence="3" id="KW-1185">Reference proteome</keyword>
<accession>A0AAN9AC74</accession>
<dbReference type="AlphaFoldDB" id="A0AAN9AC74"/>
<name>A0AAN9AC74_HALRR</name>
<feature type="domain" description="SET" evidence="1">
    <location>
        <begin position="1"/>
        <end position="52"/>
    </location>
</feature>
<feature type="non-terminal residue" evidence="2">
    <location>
        <position position="190"/>
    </location>
</feature>
<dbReference type="GO" id="GO:0008170">
    <property type="term" value="F:N-methyltransferase activity"/>
    <property type="evidence" value="ECO:0007669"/>
    <property type="project" value="UniProtKB-ARBA"/>
</dbReference>